<gene>
    <name evidence="9" type="primary">Hdac1</name>
    <name evidence="9" type="ORF">T4C_10797</name>
</gene>
<dbReference type="InterPro" id="IPR000286">
    <property type="entry name" value="HDACs"/>
</dbReference>
<comment type="catalytic activity">
    <reaction evidence="6">
        <text>N(6)-acetyl-L-lysyl-[histone] + H2O = L-lysyl-[histone] + acetate</text>
        <dbReference type="Rhea" id="RHEA:58196"/>
        <dbReference type="Rhea" id="RHEA-COMP:9845"/>
        <dbReference type="Rhea" id="RHEA-COMP:11338"/>
        <dbReference type="ChEBI" id="CHEBI:15377"/>
        <dbReference type="ChEBI" id="CHEBI:29969"/>
        <dbReference type="ChEBI" id="CHEBI:30089"/>
        <dbReference type="ChEBI" id="CHEBI:61930"/>
        <dbReference type="EC" id="3.5.1.98"/>
    </reaction>
</comment>
<organism evidence="9 10">
    <name type="scientific">Trichinella pseudospiralis</name>
    <name type="common">Parasitic roundworm</name>
    <dbReference type="NCBI Taxonomy" id="6337"/>
    <lineage>
        <taxon>Eukaryota</taxon>
        <taxon>Metazoa</taxon>
        <taxon>Ecdysozoa</taxon>
        <taxon>Nematoda</taxon>
        <taxon>Enoplea</taxon>
        <taxon>Dorylaimia</taxon>
        <taxon>Trichinellida</taxon>
        <taxon>Trichinellidae</taxon>
        <taxon>Trichinella</taxon>
    </lineage>
</organism>
<accession>A0A0V1K2K0</accession>
<dbReference type="PANTHER" id="PTHR10625:SF10">
    <property type="entry name" value="HISTONE DEACETYLASE HDAC1"/>
    <property type="match status" value="1"/>
</dbReference>
<protein>
    <recommendedName>
        <fullName evidence="2">histone deacetylase</fullName>
        <ecNumber evidence="2">3.5.1.98</ecNumber>
    </recommendedName>
</protein>
<dbReference type="InterPro" id="IPR023801">
    <property type="entry name" value="His_deacetylse_dom"/>
</dbReference>
<evidence type="ECO:0000256" key="2">
    <source>
        <dbReference type="ARBA" id="ARBA00012111"/>
    </source>
</evidence>
<keyword evidence="4" id="KW-0378">Hydrolase</keyword>
<name>A0A0V1K2K0_TRIPS</name>
<evidence type="ECO:0000313" key="9">
    <source>
        <dbReference type="EMBL" id="KRZ41469.1"/>
    </source>
</evidence>
<dbReference type="InterPro" id="IPR037138">
    <property type="entry name" value="His_deacetylse_dom_sf"/>
</dbReference>
<dbReference type="PRINTS" id="PR01270">
    <property type="entry name" value="HDASUPER"/>
</dbReference>
<sequence>LPRRLPTLRMSEFVMEETEFLEEFHQDNCHVIQSAYEALDGEEQQASMKEWSQYRLDFFRSQVWAYQVTGSFTSETVTSRGSMNSGTNSRRVRIVSLGNLVRGNSTDATLDRSGHCDRSVNACDVNDGAVREEPNSKKQAGRSGRGGIGAGMNLLWSRDRQSSIIGYSHLLRVGGSEHRLDIETILGDQEGRKDVDELKQGQCATAVVTMTAASLDATSIFGPEIFNDLEKLIQNICSSICTVQVGEAVLKLFFVEEKKDMERPSLDDYKKRVCYFYDDDVGKYMFGPNHVMKPIRIEMTHRLVHAYELYKHVTIMKPPRTTPDEMKVFHEEDYIDLLRKVKPEHMCSHSEILSYYNLGGVSLVFDGIYEYCQICTGGSVAGATCLNSGDYDIAINWAGGMHHARRFGAAGFCYVNDIVLAILELLKKHERVLYIDIDCHHGAGVEEAFYTTDRVMTVSFHKYGNYFPGTGNYDNIGYGEGKYYAVNFPLLDGISDLSYLVAFRGIISSVMKRFQPKAIVMQCGADSMGLDRLGCFNLTTEGHGELVKFVRSYSLPLLLLGGGGYTLSNVTRCWTYETAVAANVEISNTLPFFEQYDIYGPTFTLHTPPVNTKDHNTPLYLENMAAQLLRNIHQIDIAPSVQISDMPGPSTSSDNAEANTT</sequence>
<evidence type="ECO:0000256" key="7">
    <source>
        <dbReference type="SAM" id="MobiDB-lite"/>
    </source>
</evidence>
<comment type="similarity">
    <text evidence="1">Belongs to the histone deacetylase family. HD type 1 subfamily.</text>
</comment>
<dbReference type="GO" id="GO:0031507">
    <property type="term" value="P:heterochromatin formation"/>
    <property type="evidence" value="ECO:0007669"/>
    <property type="project" value="TreeGrafter"/>
</dbReference>
<proteinExistence type="inferred from homology"/>
<dbReference type="EMBL" id="JYDV01000020">
    <property type="protein sequence ID" value="KRZ41469.1"/>
    <property type="molecule type" value="Genomic_DNA"/>
</dbReference>
<dbReference type="Proteomes" id="UP000054826">
    <property type="component" value="Unassembled WGS sequence"/>
</dbReference>
<keyword evidence="3" id="KW-0678">Repressor</keyword>
<reference evidence="9 10" key="1">
    <citation type="submission" date="2015-01" db="EMBL/GenBank/DDBJ databases">
        <title>Evolution of Trichinella species and genotypes.</title>
        <authorList>
            <person name="Korhonen P.K."/>
            <person name="Edoardo P."/>
            <person name="Giuseppe L.R."/>
            <person name="Gasser R.B."/>
        </authorList>
    </citation>
    <scope>NUCLEOTIDE SEQUENCE [LARGE SCALE GENOMIC DNA]</scope>
    <source>
        <strain evidence="9">ISS176</strain>
    </source>
</reference>
<dbReference type="AlphaFoldDB" id="A0A0V1K2K0"/>
<evidence type="ECO:0000256" key="4">
    <source>
        <dbReference type="ARBA" id="ARBA00022801"/>
    </source>
</evidence>
<keyword evidence="5" id="KW-0156">Chromatin regulator</keyword>
<evidence type="ECO:0000259" key="8">
    <source>
        <dbReference type="Pfam" id="PF00850"/>
    </source>
</evidence>
<dbReference type="PRINTS" id="PR01271">
    <property type="entry name" value="HISDACETLASE"/>
</dbReference>
<feature type="non-terminal residue" evidence="9">
    <location>
        <position position="1"/>
    </location>
</feature>
<dbReference type="GO" id="GO:0000118">
    <property type="term" value="C:histone deacetylase complex"/>
    <property type="evidence" value="ECO:0007669"/>
    <property type="project" value="UniProtKB-ARBA"/>
</dbReference>
<feature type="compositionally biased region" description="Polar residues" evidence="7">
    <location>
        <begin position="649"/>
        <end position="661"/>
    </location>
</feature>
<dbReference type="InterPro" id="IPR023696">
    <property type="entry name" value="Ureohydrolase_dom_sf"/>
</dbReference>
<dbReference type="Gene3D" id="3.40.800.20">
    <property type="entry name" value="Histone deacetylase domain"/>
    <property type="match status" value="1"/>
</dbReference>
<evidence type="ECO:0000256" key="5">
    <source>
        <dbReference type="ARBA" id="ARBA00022853"/>
    </source>
</evidence>
<evidence type="ECO:0000256" key="3">
    <source>
        <dbReference type="ARBA" id="ARBA00022491"/>
    </source>
</evidence>
<evidence type="ECO:0000256" key="6">
    <source>
        <dbReference type="ARBA" id="ARBA00048287"/>
    </source>
</evidence>
<dbReference type="InterPro" id="IPR003084">
    <property type="entry name" value="HDAC_I/II"/>
</dbReference>
<comment type="caution">
    <text evidence="9">The sequence shown here is derived from an EMBL/GenBank/DDBJ whole genome shotgun (WGS) entry which is preliminary data.</text>
</comment>
<evidence type="ECO:0000313" key="10">
    <source>
        <dbReference type="Proteomes" id="UP000054826"/>
    </source>
</evidence>
<feature type="region of interest" description="Disordered" evidence="7">
    <location>
        <begin position="642"/>
        <end position="661"/>
    </location>
</feature>
<feature type="domain" description="Histone deacetylase" evidence="8">
    <location>
        <begin position="290"/>
        <end position="580"/>
    </location>
</feature>
<dbReference type="PANTHER" id="PTHR10625">
    <property type="entry name" value="HISTONE DEACETYLASE HDAC1-RELATED"/>
    <property type="match status" value="1"/>
</dbReference>
<dbReference type="SUPFAM" id="SSF52768">
    <property type="entry name" value="Arginase/deacetylase"/>
    <property type="match status" value="1"/>
</dbReference>
<dbReference type="GO" id="GO:0141221">
    <property type="term" value="F:histone deacetylase activity, hydrolytic mechanism"/>
    <property type="evidence" value="ECO:0007669"/>
    <property type="project" value="UniProtKB-EC"/>
</dbReference>
<dbReference type="Pfam" id="PF00850">
    <property type="entry name" value="Hist_deacetyl"/>
    <property type="match status" value="1"/>
</dbReference>
<evidence type="ECO:0000256" key="1">
    <source>
        <dbReference type="ARBA" id="ARBA00006457"/>
    </source>
</evidence>
<dbReference type="EC" id="3.5.1.98" evidence="2"/>